<organism evidence="1 2">
    <name type="scientific">Geobacillus thermoleovorans CCB_US3_UF5</name>
    <dbReference type="NCBI Taxonomy" id="1111068"/>
    <lineage>
        <taxon>Bacteria</taxon>
        <taxon>Bacillati</taxon>
        <taxon>Bacillota</taxon>
        <taxon>Bacilli</taxon>
        <taxon>Bacillales</taxon>
        <taxon>Anoxybacillaceae</taxon>
        <taxon>Geobacillus</taxon>
        <taxon>Geobacillus thermoleovorans group</taxon>
    </lineage>
</organism>
<dbReference type="EMBL" id="CP003125">
    <property type="protein sequence ID" value="AEV17354.1"/>
    <property type="molecule type" value="Genomic_DNA"/>
</dbReference>
<name>A0ABM5MCF9_GEOTH</name>
<gene>
    <name evidence="1" type="ORF">GTCCBUS3UF5_250</name>
</gene>
<keyword evidence="2" id="KW-1185">Reference proteome</keyword>
<evidence type="ECO:0000313" key="2">
    <source>
        <dbReference type="Proteomes" id="UP000005636"/>
    </source>
</evidence>
<evidence type="ECO:0000313" key="1">
    <source>
        <dbReference type="EMBL" id="AEV17354.1"/>
    </source>
</evidence>
<reference evidence="1 2" key="1">
    <citation type="submission" date="2011-11" db="EMBL/GenBank/DDBJ databases">
        <title>Complete genome sequence of thermophilic Geobacillus thermoleovorans CCB_US3_UF5.</title>
        <authorList>
            <person name="Muhd Sakaff M.K.L."/>
            <person name="Abdul Rahman A.Y."/>
            <person name="Saito J.A."/>
            <person name="Hou S."/>
            <person name="Alam M."/>
        </authorList>
    </citation>
    <scope>NUCLEOTIDE SEQUENCE [LARGE SCALE GENOMIC DNA]</scope>
    <source>
        <strain evidence="1 2">CCB_US3_UF5</strain>
    </source>
</reference>
<accession>A0ABM5MCF9</accession>
<protein>
    <submittedName>
        <fullName evidence="1">Uncharacterized protein</fullName>
    </submittedName>
</protein>
<dbReference type="Proteomes" id="UP000005636">
    <property type="component" value="Chromosome"/>
</dbReference>
<sequence>MGDGPPCFRRDSSCPAVLRIRSGGNEVSTTGLSPSLAGRSRPVRLPRPFLTPIVSGPTTPRGHASWFGLFPFRSPLLRESRLLSSPPGTKMFQFPGCALHALWIQAWILPHYGQWVPPFGHLRINACLQLPEAFRRLPRPSSAPSAKASTVRPFQLNLLRSRLLPYCLASARRRSGSNNLRLRDCKSLQAKNICPSRSPRWRYFAVARRTRAAFRRNYEPPLFRLSSFQGTRLLLEFASLQSCIEESHFLESARRRRHRRKATPLNSLLRWFASRNSASPNPLVDADAKQLR</sequence>
<proteinExistence type="predicted"/>